<gene>
    <name evidence="3" type="ORF">CRG98_009458</name>
</gene>
<dbReference type="GO" id="GO:0003723">
    <property type="term" value="F:RNA binding"/>
    <property type="evidence" value="ECO:0007669"/>
    <property type="project" value="InterPro"/>
</dbReference>
<dbReference type="PANTHER" id="PTHR47926:SF437">
    <property type="entry name" value="PENTACOTRIPEPTIDE-REPEAT REGION OF PRORP DOMAIN-CONTAINING PROTEIN"/>
    <property type="match status" value="1"/>
</dbReference>
<keyword evidence="1" id="KW-0677">Repeat</keyword>
<dbReference type="FunFam" id="1.25.40.10:FF:000184">
    <property type="entry name" value="Pentatricopeptide repeat-containing protein, chloroplastic"/>
    <property type="match status" value="1"/>
</dbReference>
<dbReference type="AlphaFoldDB" id="A0A2I0KQN7"/>
<evidence type="ECO:0000313" key="3">
    <source>
        <dbReference type="EMBL" id="PKI70126.1"/>
    </source>
</evidence>
<dbReference type="Proteomes" id="UP000233551">
    <property type="component" value="Unassembled WGS sequence"/>
</dbReference>
<dbReference type="STRING" id="22663.A0A2I0KQN7"/>
<dbReference type="Pfam" id="PF20431">
    <property type="entry name" value="E_motif"/>
    <property type="match status" value="1"/>
</dbReference>
<evidence type="ECO:0000256" key="2">
    <source>
        <dbReference type="PROSITE-ProRule" id="PRU00708"/>
    </source>
</evidence>
<evidence type="ECO:0000256" key="1">
    <source>
        <dbReference type="ARBA" id="ARBA00022737"/>
    </source>
</evidence>
<dbReference type="PANTHER" id="PTHR47926">
    <property type="entry name" value="PENTATRICOPEPTIDE REPEAT-CONTAINING PROTEIN"/>
    <property type="match status" value="1"/>
</dbReference>
<evidence type="ECO:0000313" key="4">
    <source>
        <dbReference type="Proteomes" id="UP000233551"/>
    </source>
</evidence>
<sequence length="295" mass="32569">MCEAGFAADERTLVIVLSACAKLGDLSLGRRLQAYIQENGVKRDVFVGNALVDMFLKCGDAALAHQVFKDMPVKNVVSWNSVILGLAQQGNFKEALRWVHAYIDKHDIRADGFIGNALIDMYSKCGSIGQALNVFQGMKLRDVYSYTAIIVGLAMHGEAKWALDIFSDMSETGIEPDQVTFVGVLSACSHAGLVEEGRRHFENMSSVYGLEPQPEHYGCLVDLLGRAGLFAEAEEIIRRMPMEPDAFVWGALLGACRIYGKVELGERAMKRLLEIEPEREGAYILMSNISNISLR</sequence>
<dbReference type="InterPro" id="IPR046960">
    <property type="entry name" value="PPR_At4g14850-like_plant"/>
</dbReference>
<dbReference type="PROSITE" id="PS51375">
    <property type="entry name" value="PPR"/>
    <property type="match status" value="2"/>
</dbReference>
<dbReference type="GO" id="GO:0009451">
    <property type="term" value="P:RNA modification"/>
    <property type="evidence" value="ECO:0007669"/>
    <property type="project" value="InterPro"/>
</dbReference>
<keyword evidence="4" id="KW-1185">Reference proteome</keyword>
<evidence type="ECO:0008006" key="5">
    <source>
        <dbReference type="Google" id="ProtNLM"/>
    </source>
</evidence>
<dbReference type="InterPro" id="IPR046848">
    <property type="entry name" value="E_motif"/>
</dbReference>
<feature type="repeat" description="PPR" evidence="2">
    <location>
        <begin position="142"/>
        <end position="176"/>
    </location>
</feature>
<dbReference type="EMBL" id="PGOL01000470">
    <property type="protein sequence ID" value="PKI70126.1"/>
    <property type="molecule type" value="Genomic_DNA"/>
</dbReference>
<protein>
    <recommendedName>
        <fullName evidence="5">Pentatricopeptide repeat-containing protein</fullName>
    </recommendedName>
</protein>
<accession>A0A2I0KQN7</accession>
<feature type="repeat" description="PPR" evidence="2">
    <location>
        <begin position="75"/>
        <end position="110"/>
    </location>
</feature>
<proteinExistence type="predicted"/>
<dbReference type="Pfam" id="PF01535">
    <property type="entry name" value="PPR"/>
    <property type="match status" value="3"/>
</dbReference>
<dbReference type="Pfam" id="PF13041">
    <property type="entry name" value="PPR_2"/>
    <property type="match status" value="1"/>
</dbReference>
<reference evidence="3 4" key="1">
    <citation type="submission" date="2017-11" db="EMBL/GenBank/DDBJ databases">
        <title>De-novo sequencing of pomegranate (Punica granatum L.) genome.</title>
        <authorList>
            <person name="Akparov Z."/>
            <person name="Amiraslanov A."/>
            <person name="Hajiyeva S."/>
            <person name="Abbasov M."/>
            <person name="Kaur K."/>
            <person name="Hamwieh A."/>
            <person name="Solovyev V."/>
            <person name="Salamov A."/>
            <person name="Braich B."/>
            <person name="Kosarev P."/>
            <person name="Mahmoud A."/>
            <person name="Hajiyev E."/>
            <person name="Babayeva S."/>
            <person name="Izzatullayeva V."/>
            <person name="Mammadov A."/>
            <person name="Mammadov A."/>
            <person name="Sharifova S."/>
            <person name="Ojaghi J."/>
            <person name="Eynullazada K."/>
            <person name="Bayramov B."/>
            <person name="Abdulazimova A."/>
            <person name="Shahmuradov I."/>
        </authorList>
    </citation>
    <scope>NUCLEOTIDE SEQUENCE [LARGE SCALE GENOMIC DNA]</scope>
    <source>
        <strain evidence="4">cv. AG2017</strain>
        <tissue evidence="3">Leaf</tissue>
    </source>
</reference>
<name>A0A2I0KQN7_PUNGR</name>
<dbReference type="InterPro" id="IPR011990">
    <property type="entry name" value="TPR-like_helical_dom_sf"/>
</dbReference>
<organism evidence="3 4">
    <name type="scientific">Punica granatum</name>
    <name type="common">Pomegranate</name>
    <dbReference type="NCBI Taxonomy" id="22663"/>
    <lineage>
        <taxon>Eukaryota</taxon>
        <taxon>Viridiplantae</taxon>
        <taxon>Streptophyta</taxon>
        <taxon>Embryophyta</taxon>
        <taxon>Tracheophyta</taxon>
        <taxon>Spermatophyta</taxon>
        <taxon>Magnoliopsida</taxon>
        <taxon>eudicotyledons</taxon>
        <taxon>Gunneridae</taxon>
        <taxon>Pentapetalae</taxon>
        <taxon>rosids</taxon>
        <taxon>malvids</taxon>
        <taxon>Myrtales</taxon>
        <taxon>Lythraceae</taxon>
        <taxon>Punica</taxon>
    </lineage>
</organism>
<dbReference type="NCBIfam" id="TIGR00756">
    <property type="entry name" value="PPR"/>
    <property type="match status" value="2"/>
</dbReference>
<comment type="caution">
    <text evidence="3">The sequence shown here is derived from an EMBL/GenBank/DDBJ whole genome shotgun (WGS) entry which is preliminary data.</text>
</comment>
<dbReference type="Gene3D" id="1.25.40.10">
    <property type="entry name" value="Tetratricopeptide repeat domain"/>
    <property type="match status" value="2"/>
</dbReference>
<dbReference type="InterPro" id="IPR002885">
    <property type="entry name" value="PPR_rpt"/>
</dbReference>